<accession>A0AAN9YW38</accession>
<name>A0AAN9YW38_9PEZI</name>
<feature type="region of interest" description="Disordered" evidence="1">
    <location>
        <begin position="208"/>
        <end position="227"/>
    </location>
</feature>
<feature type="region of interest" description="Disordered" evidence="1">
    <location>
        <begin position="557"/>
        <end position="583"/>
    </location>
</feature>
<dbReference type="AlphaFoldDB" id="A0AAN9YW38"/>
<organism evidence="2 3">
    <name type="scientific">Diatrype stigma</name>
    <dbReference type="NCBI Taxonomy" id="117547"/>
    <lineage>
        <taxon>Eukaryota</taxon>
        <taxon>Fungi</taxon>
        <taxon>Dikarya</taxon>
        <taxon>Ascomycota</taxon>
        <taxon>Pezizomycotina</taxon>
        <taxon>Sordariomycetes</taxon>
        <taxon>Xylariomycetidae</taxon>
        <taxon>Xylariales</taxon>
        <taxon>Diatrypaceae</taxon>
        <taxon>Diatrype</taxon>
    </lineage>
</organism>
<keyword evidence="3" id="KW-1185">Reference proteome</keyword>
<comment type="caution">
    <text evidence="2">The sequence shown here is derived from an EMBL/GenBank/DDBJ whole genome shotgun (WGS) entry which is preliminary data.</text>
</comment>
<evidence type="ECO:0000313" key="3">
    <source>
        <dbReference type="Proteomes" id="UP001320420"/>
    </source>
</evidence>
<gene>
    <name evidence="2" type="ORF">SLS62_001411</name>
</gene>
<sequence length="710" mass="80470">MAARDLDAILLNIDWSLNDWRDFDWREVEPQLHTLRDETVHTLAQAHHRQRPGDLSPIHMEQFNRLQLHSDSDPGTPSGKPIWQYFVAEEAVDNDTTFTDHYGEPPPEAEFEGRKVRNMFTASVVLEYAIAAMLASGVKYDPHPADRRTLLTDPTDRHKYDTGLLNDIRDDVVRLLNGAGVRAIAKHPDEASSAYQADVRRATIAEYGVDPVDPSGSPTRPRYSKVTEDEAQRYYQATLSGTLELRAAAYTWEMLKRRCDWVRADLQKRGVFDPRSIRDISERHDALLKLSWFKAKRDLFHIYIPGMQPRYRAWSVAQWKQKASNVVQIPWYGISRKDYNPQVFGTDGAIPFPEEHYRWFYGRIYSPVMPIDLPNSIRMRDRFEWVCRALRTKYRIHKDMGMLELGTTVNIGHTLGFTLLDLKKIVTAWVLVEGTMAKLHRHHRFHHGNRGGFGAAYAGGVSITDYTRLGAACHYAEDPNGAPYFSAAGVFPAVSRGTWDHLIQDMCYWVSPAWFWNLDRPAQMFIHAVWAHTDITSLARALEPRWPNTQVSLRVRCRGERRTGLPTEDDNGNDNSGGAGPSAAAAAAGTAAAAAAASGSRIPQTIEFAGMQQSIDGVHIAMWTTVCAAYVHFCTQAGNRDAYFGLFSDCDQLLRRLGLPDEVIEHFAKGFVRGNNEYWEPEDPDDIHVNWDDPFYPPYIRPQPEGGQGS</sequence>
<dbReference type="EMBL" id="JAKJXP020000006">
    <property type="protein sequence ID" value="KAK7756574.1"/>
    <property type="molecule type" value="Genomic_DNA"/>
</dbReference>
<protein>
    <submittedName>
        <fullName evidence="2">Uncharacterized protein</fullName>
    </submittedName>
</protein>
<evidence type="ECO:0000313" key="2">
    <source>
        <dbReference type="EMBL" id="KAK7756574.1"/>
    </source>
</evidence>
<evidence type="ECO:0000256" key="1">
    <source>
        <dbReference type="SAM" id="MobiDB-lite"/>
    </source>
</evidence>
<reference evidence="2 3" key="1">
    <citation type="submission" date="2024-02" db="EMBL/GenBank/DDBJ databases">
        <title>De novo assembly and annotation of 12 fungi associated with fruit tree decline syndrome in Ontario, Canada.</title>
        <authorList>
            <person name="Sulman M."/>
            <person name="Ellouze W."/>
            <person name="Ilyukhin E."/>
        </authorList>
    </citation>
    <scope>NUCLEOTIDE SEQUENCE [LARGE SCALE GENOMIC DNA]</scope>
    <source>
        <strain evidence="2 3">M11/M66-122</strain>
    </source>
</reference>
<dbReference type="Proteomes" id="UP001320420">
    <property type="component" value="Unassembled WGS sequence"/>
</dbReference>
<proteinExistence type="predicted"/>